<sequence length="464" mass="52010">MGDSQVLNLNAGTHSFYGMMKITVISGTPCVMGAILSPGFSDIFYAPTYNLPLMFECEASFSLRVASLPSNYITFNELKFYLPRDTPDGFNKILNGIYYSPIIKGISVPPPVQRFVDRISNGRCVSTIMVCGNKGAGKSTFTRYLINRLLNSKRKVACLDIDPGQPEFSLPGCLTLTYVDDFCFNNPEHNVLQRNQKRVFYGSNTPSDNLEYYKSCISYLVHQFINENNEEEEENNSSDGTFLVVNSFGWVQDLGFTIHQEIINEIIHPKQVIILHKPDEKPAPLADPMFRYEVQPKSGPFQATPKMLRDLRIIGYFRRKQMYLSAQQPIEVNLKTIRIGFLTVNVPPSETLTAICGSIVAFLNDERKFPKNKKLVSLLTAPPMCDCTGFGFVRAIDKNKGILYIDTPEKKATFNTLLMGQIAVPTCFYTETHRCDANYIGIGILDKAGASTDPLLLKNPTAID</sequence>
<keyword evidence="5" id="KW-0067">ATP-binding</keyword>
<dbReference type="InterPro" id="IPR032319">
    <property type="entry name" value="CLP1_P"/>
</dbReference>
<dbReference type="PANTHER" id="PTHR12755:SF3">
    <property type="entry name" value="POLYNUCLEOTIDE 5'-HYDROXYL-KINASE NOL9"/>
    <property type="match status" value="1"/>
</dbReference>
<organism evidence="7 8">
    <name type="scientific">Tritrichomonas musculus</name>
    <dbReference type="NCBI Taxonomy" id="1915356"/>
    <lineage>
        <taxon>Eukaryota</taxon>
        <taxon>Metamonada</taxon>
        <taxon>Parabasalia</taxon>
        <taxon>Tritrichomonadida</taxon>
        <taxon>Tritrichomonadidae</taxon>
        <taxon>Tritrichomonas</taxon>
    </lineage>
</organism>
<evidence type="ECO:0000256" key="5">
    <source>
        <dbReference type="ARBA" id="ARBA00022840"/>
    </source>
</evidence>
<name>A0ABR2INL4_9EUKA</name>
<dbReference type="InterPro" id="IPR027417">
    <property type="entry name" value="P-loop_NTPase"/>
</dbReference>
<evidence type="ECO:0000256" key="3">
    <source>
        <dbReference type="ARBA" id="ARBA00022741"/>
    </source>
</evidence>
<comment type="caution">
    <text evidence="7">The sequence shown here is derived from an EMBL/GenBank/DDBJ whole genome shotgun (WGS) entry which is preliminary data.</text>
</comment>
<dbReference type="EMBL" id="JAPFFF010000015">
    <property type="protein sequence ID" value="KAK8866564.1"/>
    <property type="molecule type" value="Genomic_DNA"/>
</dbReference>
<feature type="domain" description="Clp1 P-loop" evidence="6">
    <location>
        <begin position="132"/>
        <end position="318"/>
    </location>
</feature>
<reference evidence="7 8" key="1">
    <citation type="submission" date="2024-04" db="EMBL/GenBank/DDBJ databases">
        <title>Tritrichomonas musculus Genome.</title>
        <authorList>
            <person name="Alves-Ferreira E."/>
            <person name="Grigg M."/>
            <person name="Lorenzi H."/>
            <person name="Galac M."/>
        </authorList>
    </citation>
    <scope>NUCLEOTIDE SEQUENCE [LARGE SCALE GENOMIC DNA]</scope>
    <source>
        <strain evidence="7 8">EAF2021</strain>
    </source>
</reference>
<dbReference type="SUPFAM" id="SSF52540">
    <property type="entry name" value="P-loop containing nucleoside triphosphate hydrolases"/>
    <property type="match status" value="1"/>
</dbReference>
<dbReference type="Pfam" id="PF16575">
    <property type="entry name" value="CLP1_P"/>
    <property type="match status" value="1"/>
</dbReference>
<keyword evidence="2" id="KW-0808">Transferase</keyword>
<dbReference type="Gene3D" id="3.40.50.300">
    <property type="entry name" value="P-loop containing nucleotide triphosphate hydrolases"/>
    <property type="match status" value="1"/>
</dbReference>
<comment type="similarity">
    <text evidence="1">Belongs to the Clp1 family. NOL9/GRC3 subfamily.</text>
</comment>
<evidence type="ECO:0000256" key="1">
    <source>
        <dbReference type="ARBA" id="ARBA00011003"/>
    </source>
</evidence>
<accession>A0ABR2INL4</accession>
<dbReference type="Proteomes" id="UP001470230">
    <property type="component" value="Unassembled WGS sequence"/>
</dbReference>
<evidence type="ECO:0000256" key="2">
    <source>
        <dbReference type="ARBA" id="ARBA00022679"/>
    </source>
</evidence>
<evidence type="ECO:0000313" key="7">
    <source>
        <dbReference type="EMBL" id="KAK8866564.1"/>
    </source>
</evidence>
<dbReference type="PANTHER" id="PTHR12755">
    <property type="entry name" value="CLEAVAGE/POLYADENYLATION FACTOR IA SUBUNIT CLP1P"/>
    <property type="match status" value="1"/>
</dbReference>
<proteinExistence type="inferred from homology"/>
<evidence type="ECO:0000313" key="8">
    <source>
        <dbReference type="Proteomes" id="UP001470230"/>
    </source>
</evidence>
<protein>
    <submittedName>
        <fullName evidence="7">Polynucleotide 5'-hydroxyl-kinase nol9</fullName>
    </submittedName>
</protein>
<keyword evidence="4" id="KW-0418">Kinase</keyword>
<evidence type="ECO:0000259" key="6">
    <source>
        <dbReference type="Pfam" id="PF16575"/>
    </source>
</evidence>
<gene>
    <name evidence="7" type="ORF">M9Y10_009528</name>
</gene>
<keyword evidence="8" id="KW-1185">Reference proteome</keyword>
<keyword evidence="3" id="KW-0547">Nucleotide-binding</keyword>
<evidence type="ECO:0000256" key="4">
    <source>
        <dbReference type="ARBA" id="ARBA00022777"/>
    </source>
</evidence>
<dbReference type="InterPro" id="IPR045116">
    <property type="entry name" value="Clp1/Grc3"/>
</dbReference>